<reference evidence="2" key="1">
    <citation type="submission" date="2016-10" db="EMBL/GenBank/DDBJ databases">
        <authorList>
            <person name="Varghese N."/>
            <person name="Submissions S."/>
        </authorList>
    </citation>
    <scope>NUCLEOTIDE SEQUENCE [LARGE SCALE GENOMIC DNA]</scope>
    <source>
        <strain evidence="2">DSM 22361</strain>
    </source>
</reference>
<evidence type="ECO:0008006" key="3">
    <source>
        <dbReference type="Google" id="ProtNLM"/>
    </source>
</evidence>
<keyword evidence="2" id="KW-1185">Reference proteome</keyword>
<gene>
    <name evidence="1" type="ORF">SAMN05421877_11133</name>
</gene>
<evidence type="ECO:0000313" key="1">
    <source>
        <dbReference type="EMBL" id="SEG62422.1"/>
    </source>
</evidence>
<dbReference type="EMBL" id="FNUT01000011">
    <property type="protein sequence ID" value="SEG62422.1"/>
    <property type="molecule type" value="Genomic_DNA"/>
</dbReference>
<accession>A0A1H6BP66</accession>
<protein>
    <recommendedName>
        <fullName evidence="3">DUF4177 domain-containing protein</fullName>
    </recommendedName>
</protein>
<organism evidence="1 2">
    <name type="scientific">Sphingobacterium lactis</name>
    <dbReference type="NCBI Taxonomy" id="797291"/>
    <lineage>
        <taxon>Bacteria</taxon>
        <taxon>Pseudomonadati</taxon>
        <taxon>Bacteroidota</taxon>
        <taxon>Sphingobacteriia</taxon>
        <taxon>Sphingobacteriales</taxon>
        <taxon>Sphingobacteriaceae</taxon>
        <taxon>Sphingobacterium</taxon>
    </lineage>
</organism>
<dbReference type="AlphaFoldDB" id="A0A1H6BP66"/>
<dbReference type="RefSeq" id="WP_103907312.1">
    <property type="nucleotide sequence ID" value="NZ_CP049246.1"/>
</dbReference>
<name>A0A1H6BP66_9SPHI</name>
<evidence type="ECO:0000313" key="2">
    <source>
        <dbReference type="Proteomes" id="UP000236731"/>
    </source>
</evidence>
<sequence>MKKFILFISMLGISFSSLSQEKITELSKEKAKEEYCMILATAKFLSTKVTIDIDFGQEWSFWKDKRGLRDENGKKIVFNSVTDALNYMASEGWEFVNAYVITVSGQNVYHYVMKRMLTGQDKLKASAIS</sequence>
<dbReference type="Proteomes" id="UP000236731">
    <property type="component" value="Unassembled WGS sequence"/>
</dbReference>
<dbReference type="OrthoDB" id="5873496at2"/>
<proteinExistence type="predicted"/>